<sequence length="145" mass="15805">MCALTHAGYVGPMAELIDKIAWIHVVDRRLLVARSAGRELFYVPGGKREAGESDAETLVREIGEELGVRIDPASAVHRLTVEAPADARPDSRVVRLTCYTADHAGDVAPSREIEEIAWLGSADADRVSPANRLVLEHLREADLVD</sequence>
<organism evidence="3 4">
    <name type="scientific">Terrabacter aerolatus</name>
    <dbReference type="NCBI Taxonomy" id="422442"/>
    <lineage>
        <taxon>Bacteria</taxon>
        <taxon>Bacillati</taxon>
        <taxon>Actinomycetota</taxon>
        <taxon>Actinomycetes</taxon>
        <taxon>Micrococcales</taxon>
        <taxon>Intrasporangiaceae</taxon>
        <taxon>Terrabacter</taxon>
    </lineage>
</organism>
<proteinExistence type="predicted"/>
<dbReference type="InterPro" id="IPR051325">
    <property type="entry name" value="Nudix_hydrolase_domain"/>
</dbReference>
<reference evidence="3 4" key="1">
    <citation type="submission" date="2019-07" db="EMBL/GenBank/DDBJ databases">
        <title>Whole genome shotgun sequence of Terrabacter aerolatus NBRC 106305.</title>
        <authorList>
            <person name="Hosoyama A."/>
            <person name="Uohara A."/>
            <person name="Ohji S."/>
            <person name="Ichikawa N."/>
        </authorList>
    </citation>
    <scope>NUCLEOTIDE SEQUENCE [LARGE SCALE GENOMIC DNA]</scope>
    <source>
        <strain evidence="3 4">NBRC 106305</strain>
    </source>
</reference>
<evidence type="ECO:0000256" key="1">
    <source>
        <dbReference type="ARBA" id="ARBA00022801"/>
    </source>
</evidence>
<dbReference type="GO" id="GO:0004081">
    <property type="term" value="F:bis(5'-nucleosyl)-tetraphosphatase (asymmetrical) activity"/>
    <property type="evidence" value="ECO:0007669"/>
    <property type="project" value="TreeGrafter"/>
</dbReference>
<dbReference type="GO" id="GO:0006754">
    <property type="term" value="P:ATP biosynthetic process"/>
    <property type="evidence" value="ECO:0007669"/>
    <property type="project" value="TreeGrafter"/>
</dbReference>
<dbReference type="AlphaFoldDB" id="A0A512CXD6"/>
<dbReference type="Gene3D" id="3.90.79.10">
    <property type="entry name" value="Nucleoside Triphosphate Pyrophosphohydrolase"/>
    <property type="match status" value="1"/>
</dbReference>
<dbReference type="InterPro" id="IPR015797">
    <property type="entry name" value="NUDIX_hydrolase-like_dom_sf"/>
</dbReference>
<dbReference type="PROSITE" id="PS51462">
    <property type="entry name" value="NUDIX"/>
    <property type="match status" value="1"/>
</dbReference>
<evidence type="ECO:0000313" key="3">
    <source>
        <dbReference type="EMBL" id="GEO28888.1"/>
    </source>
</evidence>
<dbReference type="InterPro" id="IPR020084">
    <property type="entry name" value="NUDIX_hydrolase_CS"/>
</dbReference>
<evidence type="ECO:0000313" key="4">
    <source>
        <dbReference type="Proteomes" id="UP000321534"/>
    </source>
</evidence>
<dbReference type="PANTHER" id="PTHR21340:SF0">
    <property type="entry name" value="BIS(5'-NUCLEOSYL)-TETRAPHOSPHATASE [ASYMMETRICAL]"/>
    <property type="match status" value="1"/>
</dbReference>
<dbReference type="Proteomes" id="UP000321534">
    <property type="component" value="Unassembled WGS sequence"/>
</dbReference>
<protein>
    <submittedName>
        <fullName evidence="3">DNA mismatch repair protein MutT</fullName>
    </submittedName>
</protein>
<evidence type="ECO:0000259" key="2">
    <source>
        <dbReference type="PROSITE" id="PS51462"/>
    </source>
</evidence>
<dbReference type="CDD" id="cd04690">
    <property type="entry name" value="NUDIX_Hydrolase"/>
    <property type="match status" value="1"/>
</dbReference>
<gene>
    <name evidence="3" type="ORF">TAE01_06980</name>
</gene>
<comment type="caution">
    <text evidence="3">The sequence shown here is derived from an EMBL/GenBank/DDBJ whole genome shotgun (WGS) entry which is preliminary data.</text>
</comment>
<keyword evidence="1" id="KW-0378">Hydrolase</keyword>
<dbReference type="SUPFAM" id="SSF55811">
    <property type="entry name" value="Nudix"/>
    <property type="match status" value="1"/>
</dbReference>
<dbReference type="PANTHER" id="PTHR21340">
    <property type="entry name" value="DIADENOSINE 5,5-P1,P4-TETRAPHOSPHATE PYROPHOSPHOHYDROLASE MUTT"/>
    <property type="match status" value="1"/>
</dbReference>
<name>A0A512CXD6_9MICO</name>
<dbReference type="GO" id="GO:0006167">
    <property type="term" value="P:AMP biosynthetic process"/>
    <property type="evidence" value="ECO:0007669"/>
    <property type="project" value="TreeGrafter"/>
</dbReference>
<keyword evidence="4" id="KW-1185">Reference proteome</keyword>
<dbReference type="Pfam" id="PF00293">
    <property type="entry name" value="NUDIX"/>
    <property type="match status" value="1"/>
</dbReference>
<accession>A0A512CXD6</accession>
<dbReference type="PROSITE" id="PS00893">
    <property type="entry name" value="NUDIX_BOX"/>
    <property type="match status" value="1"/>
</dbReference>
<feature type="domain" description="Nudix hydrolase" evidence="2">
    <location>
        <begin position="3"/>
        <end position="142"/>
    </location>
</feature>
<dbReference type="InterPro" id="IPR000086">
    <property type="entry name" value="NUDIX_hydrolase_dom"/>
</dbReference>
<dbReference type="EMBL" id="BJYX01000002">
    <property type="protein sequence ID" value="GEO28888.1"/>
    <property type="molecule type" value="Genomic_DNA"/>
</dbReference>